<name>A0A495J9W1_9SPHI</name>
<dbReference type="EMBL" id="RBKU01000001">
    <property type="protein sequence ID" value="RKR84849.1"/>
    <property type="molecule type" value="Genomic_DNA"/>
</dbReference>
<evidence type="ECO:0000313" key="1">
    <source>
        <dbReference type="EMBL" id="RKR84849.1"/>
    </source>
</evidence>
<dbReference type="Proteomes" id="UP000268007">
    <property type="component" value="Unassembled WGS sequence"/>
</dbReference>
<dbReference type="OrthoDB" id="9131998at2"/>
<evidence type="ECO:0000313" key="2">
    <source>
        <dbReference type="Proteomes" id="UP000268007"/>
    </source>
</evidence>
<sequence length="127" mass="14711">MKVIYKSQVLGIVSENSYEVIKKGLKRKFNEGLALNFFCTYSEYEIPFGTRFNYLKNNLSGTIVEIQATLVDATQQWGLPFDNVPMGYKTISRFEFTELGLDLIKREIPVIDSWSSTKSVFEFLRMQ</sequence>
<gene>
    <name evidence="1" type="ORF">BDD43_5102</name>
</gene>
<comment type="caution">
    <text evidence="1">The sequence shown here is derived from an EMBL/GenBank/DDBJ whole genome shotgun (WGS) entry which is preliminary data.</text>
</comment>
<accession>A0A495J9W1</accession>
<dbReference type="RefSeq" id="WP_121200760.1">
    <property type="nucleotide sequence ID" value="NZ_RBKU01000001.1"/>
</dbReference>
<reference evidence="1 2" key="1">
    <citation type="submission" date="2018-10" db="EMBL/GenBank/DDBJ databases">
        <title>Genomic Encyclopedia of Archaeal and Bacterial Type Strains, Phase II (KMG-II): from individual species to whole genera.</title>
        <authorList>
            <person name="Goeker M."/>
        </authorList>
    </citation>
    <scope>NUCLEOTIDE SEQUENCE [LARGE SCALE GENOMIC DNA]</scope>
    <source>
        <strain evidence="1 2">DSM 18602</strain>
    </source>
</reference>
<organism evidence="1 2">
    <name type="scientific">Mucilaginibacter gracilis</name>
    <dbReference type="NCBI Taxonomy" id="423350"/>
    <lineage>
        <taxon>Bacteria</taxon>
        <taxon>Pseudomonadati</taxon>
        <taxon>Bacteroidota</taxon>
        <taxon>Sphingobacteriia</taxon>
        <taxon>Sphingobacteriales</taxon>
        <taxon>Sphingobacteriaceae</taxon>
        <taxon>Mucilaginibacter</taxon>
    </lineage>
</organism>
<protein>
    <submittedName>
        <fullName evidence="1">Uncharacterized protein</fullName>
    </submittedName>
</protein>
<keyword evidence="2" id="KW-1185">Reference proteome</keyword>
<proteinExistence type="predicted"/>
<dbReference type="AlphaFoldDB" id="A0A495J9W1"/>